<protein>
    <submittedName>
        <fullName evidence="2">Uncharacterized protein</fullName>
    </submittedName>
</protein>
<feature type="compositionally biased region" description="Basic and acidic residues" evidence="1">
    <location>
        <begin position="48"/>
        <end position="81"/>
    </location>
</feature>
<keyword evidence="3" id="KW-1185">Reference proteome</keyword>
<sequence>MVLIYYTRNALLRLRKGSGYPDSSVIVKLKSLGLFRNRGKKKNRHASKHDEKKKEGRGETQKSLDHHGKDTHIEDHDEDHVASSPPLPPSSRSPPLPPSSRSSCSPPSPLSSRSPPSPPSPQQGLASRTRRPSITDYIPPRHPPRDLLAGKREGVAPSCPPPSPTTHLHALPTSSPRHRGHRNTLLPPPSLTPDSLHYLPRVPPPTARPQKRLPESPDPHLTPAHATLLLLMWACHQASH</sequence>
<name>A0A5B7GT46_PORTR</name>
<feature type="compositionally biased region" description="Low complexity" evidence="1">
    <location>
        <begin position="99"/>
        <end position="114"/>
    </location>
</feature>
<feature type="compositionally biased region" description="Pro residues" evidence="1">
    <location>
        <begin position="85"/>
        <end position="98"/>
    </location>
</feature>
<feature type="region of interest" description="Disordered" evidence="1">
    <location>
        <begin position="37"/>
        <end position="219"/>
    </location>
</feature>
<feature type="compositionally biased region" description="Basic residues" evidence="1">
    <location>
        <begin position="37"/>
        <end position="47"/>
    </location>
</feature>
<accession>A0A5B7GT46</accession>
<evidence type="ECO:0000313" key="2">
    <source>
        <dbReference type="EMBL" id="MPC60367.1"/>
    </source>
</evidence>
<comment type="caution">
    <text evidence="2">The sequence shown here is derived from an EMBL/GenBank/DDBJ whole genome shotgun (WGS) entry which is preliminary data.</text>
</comment>
<evidence type="ECO:0000256" key="1">
    <source>
        <dbReference type="SAM" id="MobiDB-lite"/>
    </source>
</evidence>
<dbReference type="AlphaFoldDB" id="A0A5B7GT46"/>
<reference evidence="2 3" key="1">
    <citation type="submission" date="2019-05" db="EMBL/GenBank/DDBJ databases">
        <title>Another draft genome of Portunus trituberculatus and its Hox gene families provides insights of decapod evolution.</title>
        <authorList>
            <person name="Jeong J.-H."/>
            <person name="Song I."/>
            <person name="Kim S."/>
            <person name="Choi T."/>
            <person name="Kim D."/>
            <person name="Ryu S."/>
            <person name="Kim W."/>
        </authorList>
    </citation>
    <scope>NUCLEOTIDE SEQUENCE [LARGE SCALE GENOMIC DNA]</scope>
    <source>
        <tissue evidence="2">Muscle</tissue>
    </source>
</reference>
<organism evidence="2 3">
    <name type="scientific">Portunus trituberculatus</name>
    <name type="common">Swimming crab</name>
    <name type="synonym">Neptunus trituberculatus</name>
    <dbReference type="NCBI Taxonomy" id="210409"/>
    <lineage>
        <taxon>Eukaryota</taxon>
        <taxon>Metazoa</taxon>
        <taxon>Ecdysozoa</taxon>
        <taxon>Arthropoda</taxon>
        <taxon>Crustacea</taxon>
        <taxon>Multicrustacea</taxon>
        <taxon>Malacostraca</taxon>
        <taxon>Eumalacostraca</taxon>
        <taxon>Eucarida</taxon>
        <taxon>Decapoda</taxon>
        <taxon>Pleocyemata</taxon>
        <taxon>Brachyura</taxon>
        <taxon>Eubrachyura</taxon>
        <taxon>Portunoidea</taxon>
        <taxon>Portunidae</taxon>
        <taxon>Portuninae</taxon>
        <taxon>Portunus</taxon>
    </lineage>
</organism>
<proteinExistence type="predicted"/>
<gene>
    <name evidence="2" type="ORF">E2C01_054411</name>
</gene>
<evidence type="ECO:0000313" key="3">
    <source>
        <dbReference type="Proteomes" id="UP000324222"/>
    </source>
</evidence>
<dbReference type="EMBL" id="VSRR010017440">
    <property type="protein sequence ID" value="MPC60367.1"/>
    <property type="molecule type" value="Genomic_DNA"/>
</dbReference>
<feature type="compositionally biased region" description="Basic and acidic residues" evidence="1">
    <location>
        <begin position="143"/>
        <end position="154"/>
    </location>
</feature>
<dbReference type="Proteomes" id="UP000324222">
    <property type="component" value="Unassembled WGS sequence"/>
</dbReference>